<gene>
    <name evidence="2" type="ORF">OQI_11090</name>
</gene>
<dbReference type="Pfam" id="PF02945">
    <property type="entry name" value="Endonuclease_7"/>
    <property type="match status" value="1"/>
</dbReference>
<evidence type="ECO:0000313" key="2">
    <source>
        <dbReference type="EMBL" id="OSZ60362.1"/>
    </source>
</evidence>
<organism evidence="2 3">
    <name type="scientific">Streptomyces pharetrae CZA14</name>
    <dbReference type="NCBI Taxonomy" id="1144883"/>
    <lineage>
        <taxon>Bacteria</taxon>
        <taxon>Bacillati</taxon>
        <taxon>Actinomycetota</taxon>
        <taxon>Actinomycetes</taxon>
        <taxon>Kitasatosporales</taxon>
        <taxon>Streptomycetaceae</taxon>
        <taxon>Streptomyces</taxon>
    </lineage>
</organism>
<dbReference type="InterPro" id="IPR004211">
    <property type="entry name" value="Endonuclease_7"/>
</dbReference>
<protein>
    <recommendedName>
        <fullName evidence="4">Recombination endonuclease VII</fullName>
    </recommendedName>
</protein>
<name>A0ABX3YKI6_9ACTN</name>
<evidence type="ECO:0000256" key="1">
    <source>
        <dbReference type="SAM" id="MobiDB-lite"/>
    </source>
</evidence>
<dbReference type="Gene3D" id="3.40.1800.10">
    <property type="entry name" value="His-Me finger endonucleases"/>
    <property type="match status" value="1"/>
</dbReference>
<dbReference type="EMBL" id="MRYD01000043">
    <property type="protein sequence ID" value="OSZ60362.1"/>
    <property type="molecule type" value="Genomic_DNA"/>
</dbReference>
<evidence type="ECO:0000313" key="3">
    <source>
        <dbReference type="Proteomes" id="UP000194266"/>
    </source>
</evidence>
<comment type="caution">
    <text evidence="2">The sequence shown here is derived from an EMBL/GenBank/DDBJ whole genome shotgun (WGS) entry which is preliminary data.</text>
</comment>
<dbReference type="Proteomes" id="UP000194266">
    <property type="component" value="Unassembled WGS sequence"/>
</dbReference>
<keyword evidence="3" id="KW-1185">Reference proteome</keyword>
<dbReference type="InterPro" id="IPR038563">
    <property type="entry name" value="Endonuclease_7_sf"/>
</dbReference>
<dbReference type="SUPFAM" id="SSF54060">
    <property type="entry name" value="His-Me finger endonucleases"/>
    <property type="match status" value="1"/>
</dbReference>
<sequence>MPEARGEVSCRARPAPRRRNRSGSAAHVDHRPTAGRVRGVLCFNCNSGLGLLTTWKETRGSQHS</sequence>
<feature type="compositionally biased region" description="Basic and acidic residues" evidence="1">
    <location>
        <begin position="1"/>
        <end position="10"/>
    </location>
</feature>
<feature type="region of interest" description="Disordered" evidence="1">
    <location>
        <begin position="1"/>
        <end position="33"/>
    </location>
</feature>
<reference evidence="2 3" key="1">
    <citation type="submission" date="2016-12" db="EMBL/GenBank/DDBJ databases">
        <title>Genome Mining:The Detection of Biosynthetic Gene Clusters to Aid in the Expression of Curamycin A produced by Streptomyces sp. strain CZA14.</title>
        <authorList>
            <person name="Durrell K.A."/>
            <person name="Kirby B.M."/>
            <person name="Khan W."/>
            <person name="Mthethwa T."/>
            <person name="Le Roes-Hill M."/>
        </authorList>
    </citation>
    <scope>NUCLEOTIDE SEQUENCE [LARGE SCALE GENOMIC DNA]</scope>
    <source>
        <strain evidence="2 3">CZA14</strain>
    </source>
</reference>
<evidence type="ECO:0008006" key="4">
    <source>
        <dbReference type="Google" id="ProtNLM"/>
    </source>
</evidence>
<proteinExistence type="predicted"/>
<dbReference type="InterPro" id="IPR044925">
    <property type="entry name" value="His-Me_finger_sf"/>
</dbReference>
<accession>A0ABX3YKI6</accession>